<protein>
    <submittedName>
        <fullName evidence="2">Uncharacterized protein</fullName>
    </submittedName>
</protein>
<proteinExistence type="predicted"/>
<dbReference type="Proteomes" id="UP000218899">
    <property type="component" value="Chromosome"/>
</dbReference>
<keyword evidence="1" id="KW-0472">Membrane</keyword>
<feature type="transmembrane region" description="Helical" evidence="1">
    <location>
        <begin position="53"/>
        <end position="71"/>
    </location>
</feature>
<organism evidence="2 3">
    <name type="scientific">Sulfurifustis variabilis</name>
    <dbReference type="NCBI Taxonomy" id="1675686"/>
    <lineage>
        <taxon>Bacteria</taxon>
        <taxon>Pseudomonadati</taxon>
        <taxon>Pseudomonadota</taxon>
        <taxon>Gammaproteobacteria</taxon>
        <taxon>Acidiferrobacterales</taxon>
        <taxon>Acidiferrobacteraceae</taxon>
        <taxon>Sulfurifustis</taxon>
    </lineage>
</organism>
<name>A0A1B4V6L7_9GAMM</name>
<reference evidence="2 3" key="1">
    <citation type="submission" date="2015-08" db="EMBL/GenBank/DDBJ databases">
        <title>Complete genome sequence of Sulfurifustis variabilis.</title>
        <authorList>
            <person name="Miura A."/>
            <person name="Kojima H."/>
            <person name="Fukui M."/>
        </authorList>
    </citation>
    <scope>NUCLEOTIDE SEQUENCE [LARGE SCALE GENOMIC DNA]</scope>
    <source>
        <strain evidence="3">skN76</strain>
    </source>
</reference>
<dbReference type="AlphaFoldDB" id="A0A1B4V6L7"/>
<gene>
    <name evidence="2" type="ORF">SVA_2517</name>
</gene>
<sequence>MHTAEKIRKLGFKRWYERALLEGHAYLVTCFLGMIVAIAGIEVVGGRQGLGQVLVGVAVGGLGVGVCLFSWQRYHRILILAEHLGAGATCGRCGHYARFGLIGSGGSDMDDPREQPQERGPIWLHVKCRECGNEWVI</sequence>
<feature type="transmembrane region" description="Helical" evidence="1">
    <location>
        <begin position="21"/>
        <end position="41"/>
    </location>
</feature>
<accession>A0A1B4V6L7</accession>
<dbReference type="KEGG" id="sva:SVA_2517"/>
<evidence type="ECO:0000313" key="2">
    <source>
        <dbReference type="EMBL" id="BAU49065.1"/>
    </source>
</evidence>
<keyword evidence="1" id="KW-0812">Transmembrane</keyword>
<keyword evidence="1" id="KW-1133">Transmembrane helix</keyword>
<evidence type="ECO:0000313" key="3">
    <source>
        <dbReference type="Proteomes" id="UP000218899"/>
    </source>
</evidence>
<evidence type="ECO:0000256" key="1">
    <source>
        <dbReference type="SAM" id="Phobius"/>
    </source>
</evidence>
<dbReference type="EMBL" id="AP014936">
    <property type="protein sequence ID" value="BAU49065.1"/>
    <property type="molecule type" value="Genomic_DNA"/>
</dbReference>
<keyword evidence="3" id="KW-1185">Reference proteome</keyword>